<comment type="caution">
    <text evidence="3">The sequence shown here is derived from an EMBL/GenBank/DDBJ whole genome shotgun (WGS) entry which is preliminary data.</text>
</comment>
<feature type="transmembrane region" description="Helical" evidence="1">
    <location>
        <begin position="292"/>
        <end position="311"/>
    </location>
</feature>
<keyword evidence="2" id="KW-0732">Signal</keyword>
<feature type="signal peptide" evidence="2">
    <location>
        <begin position="1"/>
        <end position="23"/>
    </location>
</feature>
<gene>
    <name evidence="3" type="ORF">VKT23_007893</name>
</gene>
<proteinExistence type="predicted"/>
<dbReference type="Proteomes" id="UP001498398">
    <property type="component" value="Unassembled WGS sequence"/>
</dbReference>
<name>A0ABR1JMZ3_9AGAR</name>
<keyword evidence="1" id="KW-0472">Membrane</keyword>
<evidence type="ECO:0000256" key="2">
    <source>
        <dbReference type="SAM" id="SignalP"/>
    </source>
</evidence>
<evidence type="ECO:0000313" key="3">
    <source>
        <dbReference type="EMBL" id="KAK7462293.1"/>
    </source>
</evidence>
<reference evidence="3 4" key="1">
    <citation type="submission" date="2024-01" db="EMBL/GenBank/DDBJ databases">
        <title>A draft genome for the cacao thread blight pathogen Marasmiellus scandens.</title>
        <authorList>
            <person name="Baruah I.K."/>
            <person name="Leung J."/>
            <person name="Bukari Y."/>
            <person name="Amoako-Attah I."/>
            <person name="Meinhardt L.W."/>
            <person name="Bailey B.A."/>
            <person name="Cohen S.P."/>
        </authorList>
    </citation>
    <scope>NUCLEOTIDE SEQUENCE [LARGE SCALE GENOMIC DNA]</scope>
    <source>
        <strain evidence="3 4">GH-19</strain>
    </source>
</reference>
<keyword evidence="1" id="KW-0812">Transmembrane</keyword>
<protein>
    <submittedName>
        <fullName evidence="3">Uncharacterized protein</fullName>
    </submittedName>
</protein>
<feature type="chain" id="PRO_5046144496" evidence="2">
    <location>
        <begin position="24"/>
        <end position="312"/>
    </location>
</feature>
<organism evidence="3 4">
    <name type="scientific">Marasmiellus scandens</name>
    <dbReference type="NCBI Taxonomy" id="2682957"/>
    <lineage>
        <taxon>Eukaryota</taxon>
        <taxon>Fungi</taxon>
        <taxon>Dikarya</taxon>
        <taxon>Basidiomycota</taxon>
        <taxon>Agaricomycotina</taxon>
        <taxon>Agaricomycetes</taxon>
        <taxon>Agaricomycetidae</taxon>
        <taxon>Agaricales</taxon>
        <taxon>Marasmiineae</taxon>
        <taxon>Omphalotaceae</taxon>
        <taxon>Marasmiellus</taxon>
    </lineage>
</organism>
<evidence type="ECO:0000313" key="4">
    <source>
        <dbReference type="Proteomes" id="UP001498398"/>
    </source>
</evidence>
<dbReference type="EMBL" id="JBANRG010000011">
    <property type="protein sequence ID" value="KAK7462293.1"/>
    <property type="molecule type" value="Genomic_DNA"/>
</dbReference>
<keyword evidence="1" id="KW-1133">Transmembrane helix</keyword>
<evidence type="ECO:0000256" key="1">
    <source>
        <dbReference type="SAM" id="Phobius"/>
    </source>
</evidence>
<sequence length="312" mass="33892">MLVSAPAHHPFFLLLCLPSLALALDNRQSWSPFSYLWRRASRSVPEQGYYDPRDHGGSWLTIVEGTFPAGQGEPINMVISGNSDEAVLNDQEIDGGLRNYWLSLDFAGECLGQHSGSDQGANLGDGNGAKNETAVIRYDYHDPQLGTCQETINGGNHFRYWVQDGDDANSGAVFMAVSYEMPVALQHDIVPNGYNLARDYIVSNITHSDIPTLELTNGTTYSGSTSFGGWTYQTDVIYLSGLLENTSIGINHNITVQTKDSNASDGLVALLTVKITDRPAGGALSISMTPQLAILPPLLVLMLVLFLPLAWL</sequence>
<accession>A0ABR1JMZ3</accession>
<keyword evidence="4" id="KW-1185">Reference proteome</keyword>